<gene>
    <name evidence="8" type="ORF">PG993_014720</name>
</gene>
<sequence>MSEPQNGIDILCDAAGPDLLLGTFLPASSSPQEELRPPPPPPSSGRGAKRIKIADDASPSVPAHVCHICKRTTHDRDDQAQGRPVIRRSDRAAEACLNCASSKAKCDDQKPCGRCRSKNLVCQTATRKTLTYGTPSEGTRVPFTIRGNTSRMVNFETDTTPFRCFAVLDRLTPRGDSSIADSPESTNNLSQADQEPIEANNNVPMQHYMGSSRPNVHHGVPYPQMEEVQDTLHAGAPTYLQHYEDAAGHHIMNPTADDMFFYNPTHNNFFQDMDFTSWDLNFDSYTIPQVDIQGPSPQSSSAASVARHARLPRDPSRGHAAFKRSPWLWEPKSRDNALRESEGIAVNEEGIAGSPAYEKILASSSKRLKMGLADRDRLFAIVLAQHKSPGKVPSFPSLDLLNYLLQTHFVHDEYETDNWIHAASLDPSTAMPELLATLVASGAGFIAVPSIWQFGLALQEVVRTSLSILFESRNAYTRDLQCLQAFMQILDIGLWSGFKRKMEIAESFCQPVMTMLRRAGTFSAPADTPALVPAPSDTPEHLESKWRKFIKRESYKRLVLHLYFHDVQASIALQKNPLMTYTELCFSLPASRDLWRASSAEAWRDIYLRKKPLAADTTVPRISEIMNCMTILEEFEDFIDVELCYAAALYGFWGQIASYREAVRFYGHGTAAAPRLHSTMHSSRNATHRLWLTSMYQELYRDINEFSTLVGSLPVTAASSSSSRRASSRDMTTTTQLYILIELFMMILHVHPDDLQRFAGKYGEDEARQAAIALEDHWAASRDARHAVWHAGQVLRHARALPPASLRGFHAIAVYFASLTLWVYGLLSCSYSTQGQQQQQQDGAGASYPTAASSTPSAAATATIMPPPPPTKYVLLDGDESRETRAFLQLDKGIPGLSTGLGSAAEGGGGAESLSNPSVVLDIARNVFRENYPVRSEPLPPLVESLGNLLRDLGTGLAGRPSRVPSRAVSETPSQ</sequence>
<evidence type="ECO:0000256" key="3">
    <source>
        <dbReference type="ARBA" id="ARBA00023015"/>
    </source>
</evidence>
<name>A0ABR1RNJ8_9PEZI</name>
<dbReference type="PROSITE" id="PS00463">
    <property type="entry name" value="ZN2_CY6_FUNGAL_1"/>
    <property type="match status" value="1"/>
</dbReference>
<dbReference type="SMART" id="SM00066">
    <property type="entry name" value="GAL4"/>
    <property type="match status" value="1"/>
</dbReference>
<dbReference type="EMBL" id="JAQQWK010000014">
    <property type="protein sequence ID" value="KAK8016531.1"/>
    <property type="molecule type" value="Genomic_DNA"/>
</dbReference>
<dbReference type="InterPro" id="IPR036864">
    <property type="entry name" value="Zn2-C6_fun-type_DNA-bd_sf"/>
</dbReference>
<dbReference type="CDD" id="cd00067">
    <property type="entry name" value="GAL4"/>
    <property type="match status" value="1"/>
</dbReference>
<dbReference type="PANTHER" id="PTHR47660:SF2">
    <property type="entry name" value="TRANSCRIPTION FACTOR WITH C2H2 AND ZN(2)-CYS(6) DNA BINDING DOMAIN (EUROFUNG)"/>
    <property type="match status" value="1"/>
</dbReference>
<evidence type="ECO:0000313" key="8">
    <source>
        <dbReference type="EMBL" id="KAK8016531.1"/>
    </source>
</evidence>
<dbReference type="Gene3D" id="4.10.240.10">
    <property type="entry name" value="Zn(2)-C6 fungal-type DNA-binding domain"/>
    <property type="match status" value="1"/>
</dbReference>
<dbReference type="SUPFAM" id="SSF57701">
    <property type="entry name" value="Zn2/Cys6 DNA-binding domain"/>
    <property type="match status" value="1"/>
</dbReference>
<keyword evidence="9" id="KW-1185">Reference proteome</keyword>
<dbReference type="InterPro" id="IPR007219">
    <property type="entry name" value="XnlR_reg_dom"/>
</dbReference>
<dbReference type="Pfam" id="PF04082">
    <property type="entry name" value="Fungal_trans"/>
    <property type="match status" value="1"/>
</dbReference>
<dbReference type="Pfam" id="PF00172">
    <property type="entry name" value="Zn_clus"/>
    <property type="match status" value="1"/>
</dbReference>
<reference evidence="8 9" key="1">
    <citation type="submission" date="2023-01" db="EMBL/GenBank/DDBJ databases">
        <title>Analysis of 21 Apiospora genomes using comparative genomics revels a genus with tremendous synthesis potential of carbohydrate active enzymes and secondary metabolites.</title>
        <authorList>
            <person name="Sorensen T."/>
        </authorList>
    </citation>
    <scope>NUCLEOTIDE SEQUENCE [LARGE SCALE GENOMIC DNA]</scope>
    <source>
        <strain evidence="8 9">CBS 33761</strain>
    </source>
</reference>
<feature type="compositionally biased region" description="Low complexity" evidence="6">
    <location>
        <begin position="840"/>
        <end position="864"/>
    </location>
</feature>
<comment type="caution">
    <text evidence="8">The sequence shown here is derived from an EMBL/GenBank/DDBJ whole genome shotgun (WGS) entry which is preliminary data.</text>
</comment>
<organism evidence="8 9">
    <name type="scientific">Apiospora rasikravindrae</name>
    <dbReference type="NCBI Taxonomy" id="990691"/>
    <lineage>
        <taxon>Eukaryota</taxon>
        <taxon>Fungi</taxon>
        <taxon>Dikarya</taxon>
        <taxon>Ascomycota</taxon>
        <taxon>Pezizomycotina</taxon>
        <taxon>Sordariomycetes</taxon>
        <taxon>Xylariomycetidae</taxon>
        <taxon>Amphisphaeriales</taxon>
        <taxon>Apiosporaceae</taxon>
        <taxon>Apiospora</taxon>
    </lineage>
</organism>
<evidence type="ECO:0000256" key="4">
    <source>
        <dbReference type="ARBA" id="ARBA00023163"/>
    </source>
</evidence>
<feature type="compositionally biased region" description="Low complexity" evidence="6">
    <location>
        <begin position="293"/>
        <end position="306"/>
    </location>
</feature>
<keyword evidence="1" id="KW-0479">Metal-binding</keyword>
<protein>
    <recommendedName>
        <fullName evidence="7">Zn(2)-C6 fungal-type domain-containing protein</fullName>
    </recommendedName>
</protein>
<evidence type="ECO:0000259" key="7">
    <source>
        <dbReference type="PROSITE" id="PS50048"/>
    </source>
</evidence>
<feature type="region of interest" description="Disordered" evidence="6">
    <location>
        <begin position="840"/>
        <end position="871"/>
    </location>
</feature>
<dbReference type="PANTHER" id="PTHR47660">
    <property type="entry name" value="TRANSCRIPTION FACTOR WITH C2H2 AND ZN(2)-CYS(6) DNA BINDING DOMAIN (EUROFUNG)-RELATED-RELATED"/>
    <property type="match status" value="1"/>
</dbReference>
<evidence type="ECO:0000313" key="9">
    <source>
        <dbReference type="Proteomes" id="UP001444661"/>
    </source>
</evidence>
<keyword evidence="4" id="KW-0804">Transcription</keyword>
<dbReference type="PROSITE" id="PS50048">
    <property type="entry name" value="ZN2_CY6_FUNGAL_2"/>
    <property type="match status" value="1"/>
</dbReference>
<keyword evidence="2" id="KW-0862">Zinc</keyword>
<dbReference type="Proteomes" id="UP001444661">
    <property type="component" value="Unassembled WGS sequence"/>
</dbReference>
<feature type="domain" description="Zn(2)-C6 fungal-type" evidence="7">
    <location>
        <begin position="95"/>
        <end position="124"/>
    </location>
</feature>
<evidence type="ECO:0000256" key="5">
    <source>
        <dbReference type="ARBA" id="ARBA00023242"/>
    </source>
</evidence>
<keyword evidence="3" id="KW-0805">Transcription regulation</keyword>
<evidence type="ECO:0000256" key="2">
    <source>
        <dbReference type="ARBA" id="ARBA00022833"/>
    </source>
</evidence>
<dbReference type="InterPro" id="IPR001138">
    <property type="entry name" value="Zn2Cys6_DnaBD"/>
</dbReference>
<proteinExistence type="predicted"/>
<accession>A0ABR1RNJ8</accession>
<feature type="region of interest" description="Disordered" evidence="6">
    <location>
        <begin position="23"/>
        <end position="49"/>
    </location>
</feature>
<feature type="region of interest" description="Disordered" evidence="6">
    <location>
        <begin position="954"/>
        <end position="975"/>
    </location>
</feature>
<keyword evidence="5" id="KW-0539">Nucleus</keyword>
<feature type="region of interest" description="Disordered" evidence="6">
    <location>
        <begin position="291"/>
        <end position="322"/>
    </location>
</feature>
<evidence type="ECO:0000256" key="6">
    <source>
        <dbReference type="SAM" id="MobiDB-lite"/>
    </source>
</evidence>
<evidence type="ECO:0000256" key="1">
    <source>
        <dbReference type="ARBA" id="ARBA00022723"/>
    </source>
</evidence>